<feature type="domain" description="OTU" evidence="15">
    <location>
        <begin position="392"/>
        <end position="550"/>
    </location>
</feature>
<keyword evidence="11" id="KW-0862">Zinc</keyword>
<dbReference type="SUPFAM" id="SSF90209">
    <property type="entry name" value="Ran binding protein zinc finger-like"/>
    <property type="match status" value="2"/>
</dbReference>
<feature type="region of interest" description="Disordered" evidence="13">
    <location>
        <begin position="644"/>
        <end position="668"/>
    </location>
</feature>
<evidence type="ECO:0000256" key="10">
    <source>
        <dbReference type="ARBA" id="ARBA00022807"/>
    </source>
</evidence>
<evidence type="ECO:0000259" key="14">
    <source>
        <dbReference type="PROSITE" id="PS50199"/>
    </source>
</evidence>
<dbReference type="InterPro" id="IPR041294">
    <property type="entry name" value="AnkUBD"/>
</dbReference>
<gene>
    <name evidence="16" type="ORF">CHILSU_LOCUS4737</name>
</gene>
<evidence type="ECO:0000256" key="4">
    <source>
        <dbReference type="ARBA" id="ARBA00022670"/>
    </source>
</evidence>
<evidence type="ECO:0000256" key="12">
    <source>
        <dbReference type="PROSITE-ProRule" id="PRU00322"/>
    </source>
</evidence>
<evidence type="ECO:0000259" key="15">
    <source>
        <dbReference type="PROSITE" id="PS50802"/>
    </source>
</evidence>
<sequence length="668" mass="72844">MSEEAQNEASKQSASLAVEASATAADCGTHDASTHVSQAHIGQVTAGAAGADGGKWSCEVCTYENFPLSRKCTMCRAPKPCLNENIFSLQDGASALPTHHDDCGVDAVAERLKPLRISSPQGQPGASSPPKWSCATCTYENWPRSQKCAMCGAASTALAAAPAPSAAVAAAAAPASATAHANAASPAPPASRPHLGINDLCASQEADVDARRSKRRNNNIDWLWLQACLGVVEGEPRRVEAYLRGGGDPARALSPPEVALLNRASAFDVGHTLVHLAIRFQRQDILSTLLSRISGGGPGLKRSPSYIAPDLAAGIRRHVASVIRHKKGNFPCRYIAEFCTFSLPADIEELPAAIQEQLFSELLDKDAQQTLEADPPLINWSHELTVTLGSRLYALWNRSAGDCLPDAVCQAAYGVFDRHNALRAALAETLHHAHRSFYERWQAWERVQAALLQYAPDDGQLRAEWARLLAAAARPHAALHQLHVFALAHVMRRPIVVYGVNVVNSFRGEALGYARFQGIYLPLLWEREFCSPSPLCLGYTRGHFSALVPMEPYPRAYICREQQEESEEMTFLPLTDCEGKLLPVHFLTCDEMSDEEGVVRRWLSACVTSGGVLAATQRLHPRPLLQAQMLEEWLNHYRRLQQQTRGPFPPRLQRAAPDYSSGPDTDDD</sequence>
<dbReference type="InterPro" id="IPR003323">
    <property type="entry name" value="OTU_dom"/>
</dbReference>
<evidence type="ECO:0000313" key="16">
    <source>
        <dbReference type="EMBL" id="CAH0401511.1"/>
    </source>
</evidence>
<dbReference type="SMART" id="SM00547">
    <property type="entry name" value="ZnF_RBZ"/>
    <property type="match status" value="2"/>
</dbReference>
<dbReference type="EC" id="3.4.19.12" evidence="3"/>
<proteinExistence type="inferred from homology"/>
<dbReference type="Proteomes" id="UP001153292">
    <property type="component" value="Chromosome 2"/>
</dbReference>
<dbReference type="PANTHER" id="PTHR13367:SF28">
    <property type="entry name" value="UBIQUITIN THIOESTERASE ZRANB1"/>
    <property type="match status" value="1"/>
</dbReference>
<evidence type="ECO:0000256" key="5">
    <source>
        <dbReference type="ARBA" id="ARBA00022687"/>
    </source>
</evidence>
<organism evidence="16 17">
    <name type="scientific">Chilo suppressalis</name>
    <name type="common">Asiatic rice borer moth</name>
    <dbReference type="NCBI Taxonomy" id="168631"/>
    <lineage>
        <taxon>Eukaryota</taxon>
        <taxon>Metazoa</taxon>
        <taxon>Ecdysozoa</taxon>
        <taxon>Arthropoda</taxon>
        <taxon>Hexapoda</taxon>
        <taxon>Insecta</taxon>
        <taxon>Pterygota</taxon>
        <taxon>Neoptera</taxon>
        <taxon>Endopterygota</taxon>
        <taxon>Lepidoptera</taxon>
        <taxon>Glossata</taxon>
        <taxon>Ditrysia</taxon>
        <taxon>Pyraloidea</taxon>
        <taxon>Crambidae</taxon>
        <taxon>Crambinae</taxon>
        <taxon>Chilo</taxon>
    </lineage>
</organism>
<dbReference type="PANTHER" id="PTHR13367">
    <property type="entry name" value="UBIQUITIN THIOESTERASE"/>
    <property type="match status" value="1"/>
</dbReference>
<feature type="domain" description="RanBP2-type" evidence="14">
    <location>
        <begin position="123"/>
        <end position="157"/>
    </location>
</feature>
<reference evidence="16" key="1">
    <citation type="submission" date="2021-12" db="EMBL/GenBank/DDBJ databases">
        <authorList>
            <person name="King R."/>
        </authorList>
    </citation>
    <scope>NUCLEOTIDE SEQUENCE</scope>
</reference>
<keyword evidence="4" id="KW-0645">Protease</keyword>
<feature type="domain" description="RanBP2-type" evidence="14">
    <location>
        <begin position="52"/>
        <end position="81"/>
    </location>
</feature>
<dbReference type="Pfam" id="PF00641">
    <property type="entry name" value="Zn_ribbon_RanBP"/>
    <property type="match status" value="2"/>
</dbReference>
<evidence type="ECO:0000256" key="8">
    <source>
        <dbReference type="ARBA" id="ARBA00022786"/>
    </source>
</evidence>
<accession>A0ABN8B5V3</accession>
<evidence type="ECO:0000256" key="13">
    <source>
        <dbReference type="SAM" id="MobiDB-lite"/>
    </source>
</evidence>
<keyword evidence="5" id="KW-0879">Wnt signaling pathway</keyword>
<dbReference type="EMBL" id="OU963895">
    <property type="protein sequence ID" value="CAH0401511.1"/>
    <property type="molecule type" value="Genomic_DNA"/>
</dbReference>
<dbReference type="PROSITE" id="PS50802">
    <property type="entry name" value="OTU"/>
    <property type="match status" value="1"/>
</dbReference>
<dbReference type="Pfam" id="PF02338">
    <property type="entry name" value="OTU"/>
    <property type="match status" value="1"/>
</dbReference>
<dbReference type="Pfam" id="PF18418">
    <property type="entry name" value="AnkUBD"/>
    <property type="match status" value="1"/>
</dbReference>
<dbReference type="PROSITE" id="PS50199">
    <property type="entry name" value="ZF_RANBP2_2"/>
    <property type="match status" value="2"/>
</dbReference>
<evidence type="ECO:0000256" key="3">
    <source>
        <dbReference type="ARBA" id="ARBA00012759"/>
    </source>
</evidence>
<protein>
    <recommendedName>
        <fullName evidence="3">ubiquitinyl hydrolase 1</fullName>
        <ecNumber evidence="3">3.4.19.12</ecNumber>
    </recommendedName>
</protein>
<keyword evidence="6" id="KW-0479">Metal-binding</keyword>
<keyword evidence="8" id="KW-0833">Ubl conjugation pathway</keyword>
<dbReference type="Gene3D" id="3.90.70.80">
    <property type="match status" value="1"/>
</dbReference>
<comment type="catalytic activity">
    <reaction evidence="1">
        <text>Thiol-dependent hydrolysis of ester, thioester, amide, peptide and isopeptide bonds formed by the C-terminal Gly of ubiquitin (a 76-residue protein attached to proteins as an intracellular targeting signal).</text>
        <dbReference type="EC" id="3.4.19.12"/>
    </reaction>
</comment>
<dbReference type="Gene3D" id="4.10.1060.10">
    <property type="entry name" value="Zinc finger, RanBP2-type"/>
    <property type="match status" value="2"/>
</dbReference>
<evidence type="ECO:0000256" key="2">
    <source>
        <dbReference type="ARBA" id="ARBA00005865"/>
    </source>
</evidence>
<comment type="similarity">
    <text evidence="2">Belongs to the peptidase C64 family.</text>
</comment>
<keyword evidence="7 12" id="KW-0863">Zinc-finger</keyword>
<evidence type="ECO:0000256" key="7">
    <source>
        <dbReference type="ARBA" id="ARBA00022771"/>
    </source>
</evidence>
<dbReference type="InterPro" id="IPR051346">
    <property type="entry name" value="OTU_Deubiquitinase"/>
</dbReference>
<evidence type="ECO:0000256" key="11">
    <source>
        <dbReference type="ARBA" id="ARBA00022833"/>
    </source>
</evidence>
<keyword evidence="10" id="KW-0788">Thiol protease</keyword>
<evidence type="ECO:0000256" key="6">
    <source>
        <dbReference type="ARBA" id="ARBA00022723"/>
    </source>
</evidence>
<dbReference type="InterPro" id="IPR001876">
    <property type="entry name" value="Znf_RanBP2"/>
</dbReference>
<evidence type="ECO:0000256" key="1">
    <source>
        <dbReference type="ARBA" id="ARBA00000707"/>
    </source>
</evidence>
<dbReference type="PROSITE" id="PS01358">
    <property type="entry name" value="ZF_RANBP2_1"/>
    <property type="match status" value="2"/>
</dbReference>
<evidence type="ECO:0000256" key="9">
    <source>
        <dbReference type="ARBA" id="ARBA00022801"/>
    </source>
</evidence>
<dbReference type="Gene3D" id="1.25.40.560">
    <property type="match status" value="1"/>
</dbReference>
<evidence type="ECO:0000313" key="17">
    <source>
        <dbReference type="Proteomes" id="UP001153292"/>
    </source>
</evidence>
<keyword evidence="9" id="KW-0378">Hydrolase</keyword>
<name>A0ABN8B5V3_CHISP</name>
<dbReference type="InterPro" id="IPR036443">
    <property type="entry name" value="Znf_RanBP2_sf"/>
</dbReference>
<keyword evidence="17" id="KW-1185">Reference proteome</keyword>